<dbReference type="InterPro" id="IPR050928">
    <property type="entry name" value="ATP-dep_Zn_Metalloprotease"/>
</dbReference>
<comment type="subcellular location">
    <subcellularLocation>
        <location evidence="2">Mitochondrion membrane</location>
        <topology evidence="2">Multi-pass membrane protein</topology>
    </subcellularLocation>
</comment>
<keyword evidence="21" id="KW-1185">Reference proteome</keyword>
<keyword evidence="11" id="KW-0067">ATP-binding</keyword>
<keyword evidence="15" id="KW-0472">Membrane</keyword>
<evidence type="ECO:0000256" key="7">
    <source>
        <dbReference type="ARBA" id="ARBA00022723"/>
    </source>
</evidence>
<organism evidence="20 21">
    <name type="scientific">Trichomonascus ciferrii</name>
    <dbReference type="NCBI Taxonomy" id="44093"/>
    <lineage>
        <taxon>Eukaryota</taxon>
        <taxon>Fungi</taxon>
        <taxon>Dikarya</taxon>
        <taxon>Ascomycota</taxon>
        <taxon>Saccharomycotina</taxon>
        <taxon>Dipodascomycetes</taxon>
        <taxon>Dipodascales</taxon>
        <taxon>Trichomonascaceae</taxon>
        <taxon>Trichomonascus</taxon>
        <taxon>Trichomonascus ciferrii complex</taxon>
    </lineage>
</organism>
<dbReference type="GO" id="GO:0008270">
    <property type="term" value="F:zinc ion binding"/>
    <property type="evidence" value="ECO:0007669"/>
    <property type="project" value="InterPro"/>
</dbReference>
<dbReference type="GO" id="GO:0034982">
    <property type="term" value="P:mitochondrial protein processing"/>
    <property type="evidence" value="ECO:0007669"/>
    <property type="project" value="TreeGrafter"/>
</dbReference>
<comment type="subunit">
    <text evidence="17">Component of the 850 kDa m-AAA protease complex, a heterohexamer composed of YTA12/RCA1 and YTA10/AFG3. Associates with the prohibitin complex, composed of PHB1 and PHB2, inhibiting the activity of the m-AAA protease complex.</text>
</comment>
<dbReference type="OrthoDB" id="1413014at2759"/>
<evidence type="ECO:0000256" key="4">
    <source>
        <dbReference type="ARBA" id="ARBA00010550"/>
    </source>
</evidence>
<dbReference type="AlphaFoldDB" id="A0A642V419"/>
<keyword evidence="10" id="KW-0862">Zinc</keyword>
<dbReference type="InterPro" id="IPR003959">
    <property type="entry name" value="ATPase_AAA_core"/>
</dbReference>
<dbReference type="FunFam" id="1.10.8.60:FF:000019">
    <property type="entry name" value="AFG3-like AAA ATPase 2"/>
    <property type="match status" value="1"/>
</dbReference>
<dbReference type="EMBL" id="SWFS01000247">
    <property type="protein sequence ID" value="KAA8912791.1"/>
    <property type="molecule type" value="Genomic_DNA"/>
</dbReference>
<keyword evidence="5" id="KW-0645">Protease</keyword>
<dbReference type="Gene3D" id="3.40.1690.20">
    <property type="match status" value="1"/>
</dbReference>
<evidence type="ECO:0000256" key="2">
    <source>
        <dbReference type="ARBA" id="ARBA00004225"/>
    </source>
</evidence>
<evidence type="ECO:0000256" key="11">
    <source>
        <dbReference type="ARBA" id="ARBA00022840"/>
    </source>
</evidence>
<dbReference type="PANTHER" id="PTHR43655">
    <property type="entry name" value="ATP-DEPENDENT PROTEASE"/>
    <property type="match status" value="1"/>
</dbReference>
<dbReference type="Gene3D" id="1.10.8.60">
    <property type="match status" value="1"/>
</dbReference>
<dbReference type="Pfam" id="PF17862">
    <property type="entry name" value="AAA_lid_3"/>
    <property type="match status" value="1"/>
</dbReference>
<dbReference type="GO" id="GO:0004222">
    <property type="term" value="F:metalloendopeptidase activity"/>
    <property type="evidence" value="ECO:0007669"/>
    <property type="project" value="InterPro"/>
</dbReference>
<dbReference type="GO" id="GO:0006465">
    <property type="term" value="P:signal peptide processing"/>
    <property type="evidence" value="ECO:0007669"/>
    <property type="project" value="UniProtKB-ARBA"/>
</dbReference>
<evidence type="ECO:0000256" key="18">
    <source>
        <dbReference type="SAM" id="MobiDB-lite"/>
    </source>
</evidence>
<dbReference type="GO" id="GO:0016887">
    <property type="term" value="F:ATP hydrolysis activity"/>
    <property type="evidence" value="ECO:0007669"/>
    <property type="project" value="InterPro"/>
</dbReference>
<keyword evidence="8" id="KW-0547">Nucleotide-binding</keyword>
<evidence type="ECO:0000313" key="21">
    <source>
        <dbReference type="Proteomes" id="UP000761534"/>
    </source>
</evidence>
<comment type="catalytic activity">
    <reaction evidence="16">
        <text>ATP + H2O = ADP + phosphate + H(+)</text>
        <dbReference type="Rhea" id="RHEA:13065"/>
        <dbReference type="ChEBI" id="CHEBI:15377"/>
        <dbReference type="ChEBI" id="CHEBI:15378"/>
        <dbReference type="ChEBI" id="CHEBI:30616"/>
        <dbReference type="ChEBI" id="CHEBI:43474"/>
        <dbReference type="ChEBI" id="CHEBI:456216"/>
    </reaction>
    <physiologicalReaction direction="left-to-right" evidence="16">
        <dbReference type="Rhea" id="RHEA:13066"/>
    </physiologicalReaction>
</comment>
<evidence type="ECO:0000256" key="5">
    <source>
        <dbReference type="ARBA" id="ARBA00022670"/>
    </source>
</evidence>
<evidence type="ECO:0000256" key="16">
    <source>
        <dbReference type="ARBA" id="ARBA00048778"/>
    </source>
</evidence>
<dbReference type="GO" id="GO:0030163">
    <property type="term" value="P:protein catabolic process"/>
    <property type="evidence" value="ECO:0007669"/>
    <property type="project" value="UniProtKB-ARBA"/>
</dbReference>
<evidence type="ECO:0000256" key="10">
    <source>
        <dbReference type="ARBA" id="ARBA00022833"/>
    </source>
</evidence>
<evidence type="ECO:0000256" key="1">
    <source>
        <dbReference type="ARBA" id="ARBA00001947"/>
    </source>
</evidence>
<dbReference type="FunFam" id="3.40.50.300:FF:000001">
    <property type="entry name" value="ATP-dependent zinc metalloprotease FtsH"/>
    <property type="match status" value="1"/>
</dbReference>
<evidence type="ECO:0000313" key="20">
    <source>
        <dbReference type="EMBL" id="KAA8912791.1"/>
    </source>
</evidence>
<dbReference type="VEuPathDB" id="FungiDB:TRICI_003372"/>
<dbReference type="Proteomes" id="UP000761534">
    <property type="component" value="Unassembled WGS sequence"/>
</dbReference>
<dbReference type="Gene3D" id="3.40.50.300">
    <property type="entry name" value="P-loop containing nucleotide triphosphate hydrolases"/>
    <property type="match status" value="1"/>
</dbReference>
<dbReference type="Pfam" id="PF01434">
    <property type="entry name" value="Peptidase_M41"/>
    <property type="match status" value="1"/>
</dbReference>
<evidence type="ECO:0000256" key="17">
    <source>
        <dbReference type="ARBA" id="ARBA00065348"/>
    </source>
</evidence>
<evidence type="ECO:0000256" key="9">
    <source>
        <dbReference type="ARBA" id="ARBA00022801"/>
    </source>
</evidence>
<dbReference type="SUPFAM" id="SSF140990">
    <property type="entry name" value="FtsH protease domain-like"/>
    <property type="match status" value="1"/>
</dbReference>
<dbReference type="PROSITE" id="PS00674">
    <property type="entry name" value="AAA"/>
    <property type="match status" value="1"/>
</dbReference>
<dbReference type="Pfam" id="PF06480">
    <property type="entry name" value="FtsH_ext"/>
    <property type="match status" value="1"/>
</dbReference>
<dbReference type="Gene3D" id="1.20.58.760">
    <property type="entry name" value="Peptidase M41"/>
    <property type="match status" value="1"/>
</dbReference>
<comment type="cofactor">
    <cofactor evidence="1">
        <name>Zn(2+)</name>
        <dbReference type="ChEBI" id="CHEBI:29105"/>
    </cofactor>
</comment>
<feature type="compositionally biased region" description="Basic and acidic residues" evidence="18">
    <location>
        <begin position="48"/>
        <end position="116"/>
    </location>
</feature>
<accession>A0A642V419</accession>
<sequence>MLRSSLRTVAGRNAATGGMLLRQNMGLSLSLVRMYSANQRGRRNPRKKSTDPMAEMKRYQREAQIRKERREREEEKKRIAEEKEKEAEEEVFKEQKHEGEDGEKGSDQQKKKGGEDPKINRIEIQLSMRQIMIGIVGSFFVYYTFFGPGSSDMFYREITWQEFKTNYLDRGLVRKLRVVNNRQVRVETTTPGTEDVYFTIGSVEAFERHMAEAQDALGVSHRDRLPVSYESEGKYAKLVMGYLPSLLTFAAIVWIIRRSVPGGSGGGSGGGLFNIGKSQAKLFNKMTDVKVRFDEVAGMDEAKEEVMEFVKFLKDPKKYEQLGARIPRGAILSGSPGTGKTLLAKATAGESGVPFYSISASEFIEMYAGVGAARVRSLFKEAREHAPSIVFLDEIDAIGKARGKNPMGGSGGGMDEREGTLNQLLVEMDGFDSSDHVVVLAGTNRPDVLDPALLRPGRFDRRINIDRPDLTGRRQIFRVHLAKLVLDPSMNDLEERLATLTPGFAGADIANVCNEAALVAAREDAENVKLVHFEKAIDRVIAGLERKTRVLTPEKKRIVAYHEAGHAVCGWFLEHADPLLKVSIIPRGSAALGYAQYIPPEHYLFSERQFMDRMVMALGGRVSEEINFDSVTLGASDDFKKITQMARSMVTKYGMSPKVGSLHFDRDPGSPQDPYSQETGKLIDAEVRRLITEAHTRCVELLTERQKQVELVAEELLSKEVIGRDDLVRILGPRPYKDQHEQFNKYLAGNNESSQQQPAE</sequence>
<evidence type="ECO:0000256" key="6">
    <source>
        <dbReference type="ARBA" id="ARBA00022692"/>
    </source>
</evidence>
<dbReference type="InterPro" id="IPR027417">
    <property type="entry name" value="P-loop_NTPase"/>
</dbReference>
<dbReference type="InterPro" id="IPR000642">
    <property type="entry name" value="Peptidase_M41"/>
</dbReference>
<dbReference type="CDD" id="cd19501">
    <property type="entry name" value="RecA-like_FtsH"/>
    <property type="match status" value="1"/>
</dbReference>
<dbReference type="GO" id="GO:0004176">
    <property type="term" value="F:ATP-dependent peptidase activity"/>
    <property type="evidence" value="ECO:0007669"/>
    <property type="project" value="InterPro"/>
</dbReference>
<reference evidence="20" key="1">
    <citation type="journal article" date="2019" name="G3 (Bethesda)">
        <title>Genome Assemblies of Two Rare Opportunistic Yeast Pathogens: Diutina rugosa (syn. Candida rugosa) and Trichomonascus ciferrii (syn. Candida ciferrii).</title>
        <authorList>
            <person name="Mixao V."/>
            <person name="Saus E."/>
            <person name="Hansen A.P."/>
            <person name="Lass-Florl C."/>
            <person name="Gabaldon T."/>
        </authorList>
    </citation>
    <scope>NUCLEOTIDE SEQUENCE</scope>
    <source>
        <strain evidence="20">CBS 4856</strain>
    </source>
</reference>
<feature type="region of interest" description="Disordered" evidence="18">
    <location>
        <begin position="36"/>
        <end position="116"/>
    </location>
</feature>
<dbReference type="InterPro" id="IPR041569">
    <property type="entry name" value="AAA_lid_3"/>
</dbReference>
<dbReference type="SMART" id="SM00382">
    <property type="entry name" value="AAA"/>
    <property type="match status" value="1"/>
</dbReference>
<evidence type="ECO:0000256" key="14">
    <source>
        <dbReference type="ARBA" id="ARBA00023128"/>
    </source>
</evidence>
<dbReference type="HAMAP" id="MF_01458">
    <property type="entry name" value="FtsH"/>
    <property type="match status" value="1"/>
</dbReference>
<comment type="similarity">
    <text evidence="4">In the N-terminal section; belongs to the AAA ATPase family.</text>
</comment>
<gene>
    <name evidence="20" type="ORF">TRICI_003372</name>
</gene>
<dbReference type="NCBIfam" id="TIGR01241">
    <property type="entry name" value="FtsH_fam"/>
    <property type="match status" value="1"/>
</dbReference>
<evidence type="ECO:0000256" key="13">
    <source>
        <dbReference type="ARBA" id="ARBA00023049"/>
    </source>
</evidence>
<evidence type="ECO:0000259" key="19">
    <source>
        <dbReference type="SMART" id="SM00382"/>
    </source>
</evidence>
<evidence type="ECO:0000256" key="8">
    <source>
        <dbReference type="ARBA" id="ARBA00022741"/>
    </source>
</evidence>
<protein>
    <recommendedName>
        <fullName evidence="19">AAA+ ATPase domain-containing protein</fullName>
    </recommendedName>
</protein>
<dbReference type="Pfam" id="PF00004">
    <property type="entry name" value="AAA"/>
    <property type="match status" value="1"/>
</dbReference>
<comment type="similarity">
    <text evidence="3">In the C-terminal section; belongs to the peptidase M41 family.</text>
</comment>
<dbReference type="GO" id="GO:0097002">
    <property type="term" value="C:mitochondrial inner boundary membrane"/>
    <property type="evidence" value="ECO:0007669"/>
    <property type="project" value="UniProtKB-ARBA"/>
</dbReference>
<feature type="domain" description="AAA+ ATPase" evidence="19">
    <location>
        <begin position="326"/>
        <end position="469"/>
    </location>
</feature>
<dbReference type="InterPro" id="IPR005936">
    <property type="entry name" value="FtsH"/>
</dbReference>
<proteinExistence type="inferred from homology"/>
<evidence type="ECO:0000256" key="3">
    <source>
        <dbReference type="ARBA" id="ARBA00010044"/>
    </source>
</evidence>
<dbReference type="SUPFAM" id="SSF52540">
    <property type="entry name" value="P-loop containing nucleoside triphosphate hydrolases"/>
    <property type="match status" value="1"/>
</dbReference>
<keyword evidence="9" id="KW-0378">Hydrolase</keyword>
<dbReference type="InterPro" id="IPR037219">
    <property type="entry name" value="Peptidase_M41-like"/>
</dbReference>
<dbReference type="PANTHER" id="PTHR43655:SF2">
    <property type="entry name" value="AFG3 LIKE MATRIX AAA PEPTIDASE SUBUNIT 2, ISOFORM A"/>
    <property type="match status" value="1"/>
</dbReference>
<keyword evidence="13" id="KW-0482">Metalloprotease</keyword>
<dbReference type="InterPro" id="IPR003593">
    <property type="entry name" value="AAA+_ATPase"/>
</dbReference>
<evidence type="ECO:0000256" key="12">
    <source>
        <dbReference type="ARBA" id="ARBA00022989"/>
    </source>
</evidence>
<dbReference type="GO" id="GO:0005524">
    <property type="term" value="F:ATP binding"/>
    <property type="evidence" value="ECO:0007669"/>
    <property type="project" value="UniProtKB-KW"/>
</dbReference>
<keyword evidence="7" id="KW-0479">Metal-binding</keyword>
<dbReference type="InterPro" id="IPR003960">
    <property type="entry name" value="ATPase_AAA_CS"/>
</dbReference>
<keyword evidence="12" id="KW-1133">Transmembrane helix</keyword>
<comment type="caution">
    <text evidence="20">The sequence shown here is derived from an EMBL/GenBank/DDBJ whole genome shotgun (WGS) entry which is preliminary data.</text>
</comment>
<dbReference type="InterPro" id="IPR011546">
    <property type="entry name" value="Pept_M41_FtsH_extracell"/>
</dbReference>
<name>A0A642V419_9ASCO</name>
<dbReference type="GO" id="GO:0005745">
    <property type="term" value="C:m-AAA complex"/>
    <property type="evidence" value="ECO:0007669"/>
    <property type="project" value="TreeGrafter"/>
</dbReference>
<dbReference type="FunFam" id="1.20.58.760:FF:000003">
    <property type="entry name" value="AFG3-like AAA ATPase 2"/>
    <property type="match status" value="1"/>
</dbReference>
<dbReference type="GO" id="GO:0140567">
    <property type="term" value="F:membrane protein dislocase activity"/>
    <property type="evidence" value="ECO:0007669"/>
    <property type="project" value="UniProtKB-ARBA"/>
</dbReference>
<dbReference type="GO" id="GO:0065003">
    <property type="term" value="P:protein-containing complex assembly"/>
    <property type="evidence" value="ECO:0007669"/>
    <property type="project" value="UniProtKB-ARBA"/>
</dbReference>
<keyword evidence="14" id="KW-0496">Mitochondrion</keyword>
<keyword evidence="6" id="KW-0812">Transmembrane</keyword>
<evidence type="ECO:0000256" key="15">
    <source>
        <dbReference type="ARBA" id="ARBA00023136"/>
    </source>
</evidence>